<dbReference type="PANTHER" id="PTHR12899">
    <property type="entry name" value="39S RIBOSOMAL PROTEIN L18, MITOCHONDRIAL"/>
    <property type="match status" value="1"/>
</dbReference>
<dbReference type="PANTHER" id="PTHR12899:SF3">
    <property type="entry name" value="LARGE RIBOSOMAL SUBUNIT PROTEIN UL18M"/>
    <property type="match status" value="1"/>
</dbReference>
<keyword evidence="3 7" id="KW-0694">RNA-binding</keyword>
<evidence type="ECO:0000256" key="7">
    <source>
        <dbReference type="HAMAP-Rule" id="MF_01337"/>
    </source>
</evidence>
<evidence type="ECO:0000256" key="8">
    <source>
        <dbReference type="SAM" id="MobiDB-lite"/>
    </source>
</evidence>
<evidence type="ECO:0000256" key="1">
    <source>
        <dbReference type="ARBA" id="ARBA00007116"/>
    </source>
</evidence>
<keyword evidence="2 7" id="KW-0699">rRNA-binding</keyword>
<dbReference type="InterPro" id="IPR004389">
    <property type="entry name" value="Ribosomal_uL18_bac-type"/>
</dbReference>
<dbReference type="InterPro" id="IPR005484">
    <property type="entry name" value="Ribosomal_uL18_bac/plant/anim"/>
</dbReference>
<feature type="compositionally biased region" description="Basic residues" evidence="8">
    <location>
        <begin position="10"/>
        <end position="20"/>
    </location>
</feature>
<comment type="function">
    <text evidence="7">This is one of the proteins that bind and probably mediate the attachment of the 5S RNA into the large ribosomal subunit, where it forms part of the central protuberance.</text>
</comment>
<comment type="subunit">
    <text evidence="7">Part of the 50S ribosomal subunit; part of the 5S rRNA/L5/L18/L25 subcomplex. Contacts the 5S and 23S rRNAs.</text>
</comment>
<evidence type="ECO:0000256" key="6">
    <source>
        <dbReference type="ARBA" id="ARBA00035197"/>
    </source>
</evidence>
<organism evidence="9 10">
    <name type="scientific">Weissella muntiaci</name>
    <dbReference type="NCBI Taxonomy" id="2508881"/>
    <lineage>
        <taxon>Bacteria</taxon>
        <taxon>Bacillati</taxon>
        <taxon>Bacillota</taxon>
        <taxon>Bacilli</taxon>
        <taxon>Lactobacillales</taxon>
        <taxon>Lactobacillaceae</taxon>
        <taxon>Weissella</taxon>
    </lineage>
</organism>
<dbReference type="HAMAP" id="MF_01337_B">
    <property type="entry name" value="Ribosomal_uL18_B"/>
    <property type="match status" value="1"/>
</dbReference>
<dbReference type="Gene3D" id="3.30.420.100">
    <property type="match status" value="1"/>
</dbReference>
<dbReference type="RefSeq" id="WP_148622751.1">
    <property type="nucleotide sequence ID" value="NZ_SDGZ01000015.1"/>
</dbReference>
<dbReference type="GO" id="GO:0003735">
    <property type="term" value="F:structural constituent of ribosome"/>
    <property type="evidence" value="ECO:0007669"/>
    <property type="project" value="InterPro"/>
</dbReference>
<evidence type="ECO:0000256" key="5">
    <source>
        <dbReference type="ARBA" id="ARBA00023274"/>
    </source>
</evidence>
<reference evidence="9 10" key="1">
    <citation type="submission" date="2019-01" db="EMBL/GenBank/DDBJ databases">
        <title>Weissella sp. nov., a novel lactic acid bacterium isolated from animal feces.</title>
        <authorList>
            <person name="Wang L.-T."/>
        </authorList>
    </citation>
    <scope>NUCLEOTIDE SEQUENCE [LARGE SCALE GENOMIC DNA]</scope>
    <source>
        <strain evidence="9 10">8H-2</strain>
    </source>
</reference>
<evidence type="ECO:0000313" key="9">
    <source>
        <dbReference type="EMBL" id="TYC48884.1"/>
    </source>
</evidence>
<keyword evidence="4 7" id="KW-0689">Ribosomal protein</keyword>
<dbReference type="Proteomes" id="UP000371977">
    <property type="component" value="Unassembled WGS sequence"/>
</dbReference>
<dbReference type="GO" id="GO:0006412">
    <property type="term" value="P:translation"/>
    <property type="evidence" value="ECO:0007669"/>
    <property type="project" value="UniProtKB-UniRule"/>
</dbReference>
<dbReference type="FunFam" id="3.30.420.100:FF:000001">
    <property type="entry name" value="50S ribosomal protein L18"/>
    <property type="match status" value="1"/>
</dbReference>
<dbReference type="GO" id="GO:0008097">
    <property type="term" value="F:5S rRNA binding"/>
    <property type="evidence" value="ECO:0007669"/>
    <property type="project" value="TreeGrafter"/>
</dbReference>
<proteinExistence type="inferred from homology"/>
<gene>
    <name evidence="7" type="primary">rplR</name>
    <name evidence="9" type="ORF">ESZ50_06385</name>
</gene>
<keyword evidence="5 7" id="KW-0687">Ribonucleoprotein</keyword>
<dbReference type="GO" id="GO:0022625">
    <property type="term" value="C:cytosolic large ribosomal subunit"/>
    <property type="evidence" value="ECO:0007669"/>
    <property type="project" value="TreeGrafter"/>
</dbReference>
<evidence type="ECO:0000313" key="10">
    <source>
        <dbReference type="Proteomes" id="UP000371977"/>
    </source>
</evidence>
<dbReference type="InterPro" id="IPR057268">
    <property type="entry name" value="Ribosomal_L18"/>
</dbReference>
<dbReference type="AlphaFoldDB" id="A0A6C2C4T4"/>
<dbReference type="NCBIfam" id="TIGR00060">
    <property type="entry name" value="L18_bact"/>
    <property type="match status" value="1"/>
</dbReference>
<dbReference type="EMBL" id="SDGZ01000015">
    <property type="protein sequence ID" value="TYC48884.1"/>
    <property type="molecule type" value="Genomic_DNA"/>
</dbReference>
<name>A0A6C2C4T4_9LACO</name>
<comment type="caution">
    <text evidence="9">The sequence shown here is derived from an EMBL/GenBank/DDBJ whole genome shotgun (WGS) entry which is preliminary data.</text>
</comment>
<dbReference type="Pfam" id="PF00861">
    <property type="entry name" value="Ribosomal_L18p"/>
    <property type="match status" value="1"/>
</dbReference>
<protein>
    <recommendedName>
        <fullName evidence="6 7">Large ribosomal subunit protein uL18</fullName>
    </recommendedName>
</protein>
<evidence type="ECO:0000256" key="2">
    <source>
        <dbReference type="ARBA" id="ARBA00022730"/>
    </source>
</evidence>
<evidence type="ECO:0000256" key="3">
    <source>
        <dbReference type="ARBA" id="ARBA00022884"/>
    </source>
</evidence>
<sequence length="118" mass="12763">MITKSDKNKVRQHRHTRVRGKISGTAERPRLNVYRSNKNIYAQLIDDVAGVTLASASTLDAAVETAPKTEQAAKVGALVAERAASKGIVDVVFDRGGYLYHGRVQALAEAAREAGLKF</sequence>
<dbReference type="OrthoDB" id="9810939at2"/>
<dbReference type="CDD" id="cd00432">
    <property type="entry name" value="Ribosomal_L18_L5e"/>
    <property type="match status" value="1"/>
</dbReference>
<keyword evidence="10" id="KW-1185">Reference proteome</keyword>
<feature type="region of interest" description="Disordered" evidence="8">
    <location>
        <begin position="1"/>
        <end position="24"/>
    </location>
</feature>
<dbReference type="SUPFAM" id="SSF53137">
    <property type="entry name" value="Translational machinery components"/>
    <property type="match status" value="1"/>
</dbReference>
<accession>A0A6C2C4T4</accession>
<evidence type="ECO:0000256" key="4">
    <source>
        <dbReference type="ARBA" id="ARBA00022980"/>
    </source>
</evidence>
<comment type="similarity">
    <text evidence="1 7">Belongs to the universal ribosomal protein uL18 family.</text>
</comment>